<dbReference type="SUPFAM" id="SSF48008">
    <property type="entry name" value="GntR ligand-binding domain-like"/>
    <property type="match status" value="1"/>
</dbReference>
<dbReference type="InterPro" id="IPR011711">
    <property type="entry name" value="GntR_C"/>
</dbReference>
<sequence length="224" mass="24885">MPMKGINRLTLREQVWTTLRSEILEGNLPAGSRLGEVDLAEQLNVSRGTVREALRKLQQSGLVEGEDRIGLRVAQFTPKQLRELFAVRAALEGLAASTIVTRGRGSEVADLLEKNLPAGADGKSVVEVLDEDLGFHQILCRESGNEVLLEMWNDLQDRMRVAIMSDASAQRAELMSGVYHQPIVDALRAGNPETARETLNEHMRYAGEVWAVNREKQESRVDEA</sequence>
<dbReference type="EMBL" id="PKKJ01000005">
    <property type="protein sequence ID" value="PKY66203.1"/>
    <property type="molecule type" value="Genomic_DNA"/>
</dbReference>
<protein>
    <submittedName>
        <fullName evidence="5">GntR family transcriptional regulator</fullName>
    </submittedName>
</protein>
<dbReference type="SMART" id="SM00345">
    <property type="entry name" value="HTH_GNTR"/>
    <property type="match status" value="1"/>
</dbReference>
<dbReference type="Pfam" id="PF07729">
    <property type="entry name" value="FCD"/>
    <property type="match status" value="1"/>
</dbReference>
<dbReference type="Pfam" id="PF00392">
    <property type="entry name" value="GntR"/>
    <property type="match status" value="1"/>
</dbReference>
<dbReference type="InterPro" id="IPR036390">
    <property type="entry name" value="WH_DNA-bd_sf"/>
</dbReference>
<dbReference type="InterPro" id="IPR036388">
    <property type="entry name" value="WH-like_DNA-bd_sf"/>
</dbReference>
<keyword evidence="2" id="KW-0238">DNA-binding</keyword>
<dbReference type="CDD" id="cd07377">
    <property type="entry name" value="WHTH_GntR"/>
    <property type="match status" value="1"/>
</dbReference>
<organism evidence="5 6">
    <name type="scientific">Schaalia turicensis</name>
    <dbReference type="NCBI Taxonomy" id="131111"/>
    <lineage>
        <taxon>Bacteria</taxon>
        <taxon>Bacillati</taxon>
        <taxon>Actinomycetota</taxon>
        <taxon>Actinomycetes</taxon>
        <taxon>Actinomycetales</taxon>
        <taxon>Actinomycetaceae</taxon>
        <taxon>Schaalia</taxon>
    </lineage>
</organism>
<evidence type="ECO:0000313" key="5">
    <source>
        <dbReference type="EMBL" id="PKY66203.1"/>
    </source>
</evidence>
<dbReference type="GO" id="GO:0003700">
    <property type="term" value="F:DNA-binding transcription factor activity"/>
    <property type="evidence" value="ECO:0007669"/>
    <property type="project" value="InterPro"/>
</dbReference>
<dbReference type="Gene3D" id="1.10.10.10">
    <property type="entry name" value="Winged helix-like DNA-binding domain superfamily/Winged helix DNA-binding domain"/>
    <property type="match status" value="1"/>
</dbReference>
<gene>
    <name evidence="5" type="ORF">CYJ25_05465</name>
</gene>
<dbReference type="InterPro" id="IPR000524">
    <property type="entry name" value="Tscrpt_reg_HTH_GntR"/>
</dbReference>
<keyword evidence="3" id="KW-0804">Transcription</keyword>
<dbReference type="PANTHER" id="PTHR43537:SF5">
    <property type="entry name" value="UXU OPERON TRANSCRIPTIONAL REGULATOR"/>
    <property type="match status" value="1"/>
</dbReference>
<dbReference type="OrthoDB" id="4164516at2"/>
<evidence type="ECO:0000256" key="1">
    <source>
        <dbReference type="ARBA" id="ARBA00023015"/>
    </source>
</evidence>
<feature type="domain" description="HTH gntR-type" evidence="4">
    <location>
        <begin position="9"/>
        <end position="76"/>
    </location>
</feature>
<keyword evidence="1" id="KW-0805">Transcription regulation</keyword>
<dbReference type="AlphaFoldDB" id="A0A2I1I541"/>
<dbReference type="PANTHER" id="PTHR43537">
    <property type="entry name" value="TRANSCRIPTIONAL REGULATOR, GNTR FAMILY"/>
    <property type="match status" value="1"/>
</dbReference>
<evidence type="ECO:0000313" key="6">
    <source>
        <dbReference type="Proteomes" id="UP000234545"/>
    </source>
</evidence>
<dbReference type="RefSeq" id="WP_101628182.1">
    <property type="nucleotide sequence ID" value="NZ_JBCOMK010000004.1"/>
</dbReference>
<dbReference type="SMART" id="SM00895">
    <property type="entry name" value="FCD"/>
    <property type="match status" value="1"/>
</dbReference>
<dbReference type="PRINTS" id="PR00035">
    <property type="entry name" value="HTHGNTR"/>
</dbReference>
<dbReference type="InterPro" id="IPR008920">
    <property type="entry name" value="TF_FadR/GntR_C"/>
</dbReference>
<proteinExistence type="predicted"/>
<name>A0A2I1I541_9ACTO</name>
<dbReference type="SUPFAM" id="SSF46785">
    <property type="entry name" value="Winged helix' DNA-binding domain"/>
    <property type="match status" value="1"/>
</dbReference>
<evidence type="ECO:0000256" key="3">
    <source>
        <dbReference type="ARBA" id="ARBA00023163"/>
    </source>
</evidence>
<dbReference type="GO" id="GO:0003677">
    <property type="term" value="F:DNA binding"/>
    <property type="evidence" value="ECO:0007669"/>
    <property type="project" value="UniProtKB-KW"/>
</dbReference>
<comment type="caution">
    <text evidence="5">The sequence shown here is derived from an EMBL/GenBank/DDBJ whole genome shotgun (WGS) entry which is preliminary data.</text>
</comment>
<dbReference type="Gene3D" id="1.20.120.530">
    <property type="entry name" value="GntR ligand-binding domain-like"/>
    <property type="match status" value="1"/>
</dbReference>
<reference evidence="5 6" key="1">
    <citation type="submission" date="2017-12" db="EMBL/GenBank/DDBJ databases">
        <title>Phylogenetic diversity of female urinary microbiome.</title>
        <authorList>
            <person name="Thomas-White K."/>
            <person name="Wolfe A.J."/>
        </authorList>
    </citation>
    <scope>NUCLEOTIDE SEQUENCE [LARGE SCALE GENOMIC DNA]</scope>
    <source>
        <strain evidence="5 6">UMB0250</strain>
    </source>
</reference>
<dbReference type="PROSITE" id="PS50949">
    <property type="entry name" value="HTH_GNTR"/>
    <property type="match status" value="1"/>
</dbReference>
<evidence type="ECO:0000256" key="2">
    <source>
        <dbReference type="ARBA" id="ARBA00023125"/>
    </source>
</evidence>
<evidence type="ECO:0000259" key="4">
    <source>
        <dbReference type="PROSITE" id="PS50949"/>
    </source>
</evidence>
<dbReference type="Proteomes" id="UP000234545">
    <property type="component" value="Unassembled WGS sequence"/>
</dbReference>
<accession>A0A2I1I541</accession>